<proteinExistence type="predicted"/>
<name>A0A0G4L0K2_VERLO</name>
<reference evidence="6" key="1">
    <citation type="submission" date="2015-05" db="EMBL/GenBank/DDBJ databases">
        <authorList>
            <person name="Fogelqvist Johan"/>
        </authorList>
    </citation>
    <scope>NUCLEOTIDE SEQUENCE [LARGE SCALE GENOMIC DNA]</scope>
</reference>
<organism evidence="5 6">
    <name type="scientific">Verticillium longisporum</name>
    <name type="common">Verticillium dahliae var. longisporum</name>
    <dbReference type="NCBI Taxonomy" id="100787"/>
    <lineage>
        <taxon>Eukaryota</taxon>
        <taxon>Fungi</taxon>
        <taxon>Dikarya</taxon>
        <taxon>Ascomycota</taxon>
        <taxon>Pezizomycotina</taxon>
        <taxon>Sordariomycetes</taxon>
        <taxon>Hypocreomycetidae</taxon>
        <taxon>Glomerellales</taxon>
        <taxon>Plectosphaerellaceae</taxon>
        <taxon>Verticillium</taxon>
    </lineage>
</organism>
<dbReference type="GO" id="GO:0003824">
    <property type="term" value="F:catalytic activity"/>
    <property type="evidence" value="ECO:0007669"/>
    <property type="project" value="InterPro"/>
</dbReference>
<evidence type="ECO:0008006" key="7">
    <source>
        <dbReference type="Google" id="ProtNLM"/>
    </source>
</evidence>
<dbReference type="Pfam" id="PF01035">
    <property type="entry name" value="DNA_binding_1"/>
    <property type="match status" value="1"/>
</dbReference>
<dbReference type="InterPro" id="IPR011009">
    <property type="entry name" value="Kinase-like_dom_sf"/>
</dbReference>
<protein>
    <recommendedName>
        <fullName evidence="7">Aminoglycoside phosphotransferase domain-containing protein</fullName>
    </recommendedName>
</protein>
<dbReference type="GO" id="GO:0006281">
    <property type="term" value="P:DNA repair"/>
    <property type="evidence" value="ECO:0007669"/>
    <property type="project" value="InterPro"/>
</dbReference>
<dbReference type="PANTHER" id="PTHR42942:SF1">
    <property type="entry name" value="ALKYLTRANSFERASE-LIKE PROTEIN 1"/>
    <property type="match status" value="1"/>
</dbReference>
<keyword evidence="1" id="KW-0227">DNA damage</keyword>
<evidence type="ECO:0000313" key="6">
    <source>
        <dbReference type="Proteomes" id="UP000045706"/>
    </source>
</evidence>
<feature type="domain" description="Methylated-DNA-[protein]-cysteine S-methyltransferase DNA binding" evidence="3">
    <location>
        <begin position="279"/>
        <end position="371"/>
    </location>
</feature>
<dbReference type="InterPro" id="IPR036388">
    <property type="entry name" value="WH-like_DNA-bd_sf"/>
</dbReference>
<dbReference type="SUPFAM" id="SSF46767">
    <property type="entry name" value="Methylated DNA-protein cysteine methyltransferase, C-terminal domain"/>
    <property type="match status" value="1"/>
</dbReference>
<dbReference type="CDD" id="cd05120">
    <property type="entry name" value="APH_ChoK_like"/>
    <property type="match status" value="1"/>
</dbReference>
<dbReference type="InterPro" id="IPR002575">
    <property type="entry name" value="Aminoglycoside_PTrfase"/>
</dbReference>
<dbReference type="InterPro" id="IPR052520">
    <property type="entry name" value="ATL_DNA_repair"/>
</dbReference>
<evidence type="ECO:0000259" key="3">
    <source>
        <dbReference type="Pfam" id="PF01035"/>
    </source>
</evidence>
<dbReference type="CDD" id="cd06445">
    <property type="entry name" value="ATase"/>
    <property type="match status" value="1"/>
</dbReference>
<dbReference type="InterPro" id="IPR036217">
    <property type="entry name" value="MethylDNA_cys_MeTrfase_DNAb"/>
</dbReference>
<dbReference type="Proteomes" id="UP000045706">
    <property type="component" value="Unassembled WGS sequence"/>
</dbReference>
<gene>
    <name evidence="5" type="ORF">BN1723_010580</name>
</gene>
<dbReference type="EMBL" id="CVQI01005669">
    <property type="protein sequence ID" value="CRK15205.1"/>
    <property type="molecule type" value="Genomic_DNA"/>
</dbReference>
<feature type="region of interest" description="Disordered" evidence="2">
    <location>
        <begin position="246"/>
        <end position="270"/>
    </location>
</feature>
<dbReference type="InterPro" id="IPR014048">
    <property type="entry name" value="MethylDNA_cys_MeTrfase_DNA-bd"/>
</dbReference>
<evidence type="ECO:0000313" key="5">
    <source>
        <dbReference type="EMBL" id="CRK15205.1"/>
    </source>
</evidence>
<dbReference type="SUPFAM" id="SSF56112">
    <property type="entry name" value="Protein kinase-like (PK-like)"/>
    <property type="match status" value="1"/>
</dbReference>
<dbReference type="AlphaFoldDB" id="A0A0G4L0K2"/>
<evidence type="ECO:0000256" key="2">
    <source>
        <dbReference type="SAM" id="MobiDB-lite"/>
    </source>
</evidence>
<dbReference type="Gene3D" id="3.90.1200.10">
    <property type="match status" value="1"/>
</dbReference>
<sequence>MTVKQEELDDGCFATTFERKYYSRNGAFVKRSLRPREFRTGYRGLHIPRLNRERLMNEAESLRFIRSHTDIPVPTVYCDFQDDEAYYLITEYVEGVSMSELSDDQKATVREELQIHLAKLRALRSNKIGGPSGLVIPPYRALRLTDVDTWSLRPSDQDEYVFCHNDLSQQNVVVNPETLQIKAIIDCEYAGFYPPRFERPFFNRLGPSVAINSEIDDSSNILEFLTSQLATYNHRTVCTISTPLSPRNSTSLRPIHARRKPHPNKPPTMSRQSEQAQAFAYAVYAAVQEIPRGKVTSYGHIAALIGTPERPRQVGTALRHLPAAPAALPFHSANVPWQRVISARGLISPRGGGDGGDGTAAQAEALRAEGVDVQRRGLGELCVDLDVYGWFPEDLPSQLEEEGDEEE</sequence>
<accession>A0A0G4L0K2</accession>
<evidence type="ECO:0000259" key="4">
    <source>
        <dbReference type="Pfam" id="PF01636"/>
    </source>
</evidence>
<feature type="domain" description="Aminoglycoside phosphotransferase" evidence="4">
    <location>
        <begin position="49"/>
        <end position="197"/>
    </location>
</feature>
<dbReference type="PANTHER" id="PTHR42942">
    <property type="entry name" value="6-O-METHYLGUANINE DNA METHYLTRANSFERASE"/>
    <property type="match status" value="1"/>
</dbReference>
<dbReference type="Gene3D" id="1.10.10.10">
    <property type="entry name" value="Winged helix-like DNA-binding domain superfamily/Winged helix DNA-binding domain"/>
    <property type="match status" value="1"/>
</dbReference>
<evidence type="ECO:0000256" key="1">
    <source>
        <dbReference type="ARBA" id="ARBA00022763"/>
    </source>
</evidence>
<dbReference type="Pfam" id="PF01636">
    <property type="entry name" value="APH"/>
    <property type="match status" value="1"/>
</dbReference>